<reference evidence="2" key="1">
    <citation type="journal article" date="2015" name="Nat. Genet.">
        <title>The genome and transcriptome of the zoonotic hookworm Ancylostoma ceylanicum identify infection-specific gene families.</title>
        <authorList>
            <person name="Schwarz E.M."/>
            <person name="Hu Y."/>
            <person name="Antoshechkin I."/>
            <person name="Miller M.M."/>
            <person name="Sternberg P.W."/>
            <person name="Aroian R.V."/>
        </authorList>
    </citation>
    <scope>NUCLEOTIDE SEQUENCE</scope>
    <source>
        <strain evidence="2">HY135</strain>
    </source>
</reference>
<accession>A0A016WY66</accession>
<keyword evidence="2" id="KW-1185">Reference proteome</keyword>
<sequence length="116" mass="12909">MGNLLHMGNSWMQTTSTVDGYHEEGNFDSVNTFTMVFTNIKQLLDPPTFWPSLLGFVNLQAEMRRSVDSASPAPLLSGAVLFEAALVIRWPFIIGTVYDVLGRLLLFCYDNAPVHA</sequence>
<gene>
    <name evidence="1" type="primary">Acey_s0475.g2122</name>
    <name evidence="1" type="ORF">Y032_0475g2122</name>
</gene>
<dbReference type="EMBL" id="JARK01000075">
    <property type="protein sequence ID" value="EYC43978.1"/>
    <property type="molecule type" value="Genomic_DNA"/>
</dbReference>
<evidence type="ECO:0000313" key="1">
    <source>
        <dbReference type="EMBL" id="EYC43978.1"/>
    </source>
</evidence>
<comment type="caution">
    <text evidence="1">The sequence shown here is derived from an EMBL/GenBank/DDBJ whole genome shotgun (WGS) entry which is preliminary data.</text>
</comment>
<proteinExistence type="predicted"/>
<organism evidence="1 2">
    <name type="scientific">Ancylostoma ceylanicum</name>
    <dbReference type="NCBI Taxonomy" id="53326"/>
    <lineage>
        <taxon>Eukaryota</taxon>
        <taxon>Metazoa</taxon>
        <taxon>Ecdysozoa</taxon>
        <taxon>Nematoda</taxon>
        <taxon>Chromadorea</taxon>
        <taxon>Rhabditida</taxon>
        <taxon>Rhabditina</taxon>
        <taxon>Rhabditomorpha</taxon>
        <taxon>Strongyloidea</taxon>
        <taxon>Ancylostomatidae</taxon>
        <taxon>Ancylostomatinae</taxon>
        <taxon>Ancylostoma</taxon>
    </lineage>
</organism>
<protein>
    <submittedName>
        <fullName evidence="1">Uncharacterized protein</fullName>
    </submittedName>
</protein>
<dbReference type="Proteomes" id="UP000024635">
    <property type="component" value="Unassembled WGS sequence"/>
</dbReference>
<name>A0A016WY66_9BILA</name>
<evidence type="ECO:0000313" key="2">
    <source>
        <dbReference type="Proteomes" id="UP000024635"/>
    </source>
</evidence>
<dbReference type="AlphaFoldDB" id="A0A016WY66"/>